<feature type="transmembrane region" description="Helical" evidence="1">
    <location>
        <begin position="9"/>
        <end position="29"/>
    </location>
</feature>
<sequence>MFKHKKREIILMLFLLIVYVFVRSVNYTYHLNFSFDQAWISSRVLEIWRNKELTLVGPGNSIVTGGKQILQGSLIYYFLLVFLLLGNFDPIISSYLFMLFSAVMLFPLYFGVKLLYGKNVAVLIALLYTLIPLYIDFSRFFFGPGFQLALIPLLILFSGLYRKTQKSLYLYLLFFLIGVISQIHFASLILLPIFYIYVYYGHRFKKQAGFKLWMTSFLAFVVGFSPILLFELKNKFYNVIVFVEYLKNSRSFSNFKLLPHRYLSLSLIFIIFLAGKFNKIITGRVILFSCFLLLFLDLVIYLPKPESAFGMADRWNFLMEKKAYGIIKKLGLKDYNVANLIYDNLAVVIKYQLKKDGIKINFDDYYNNKYLFVIDESEKHLAENPAYEIAAFRPRKKIRQWNLNDTYNLYLFERLKPQ</sequence>
<proteinExistence type="predicted"/>
<dbReference type="AlphaFoldDB" id="A0A1F7GF79"/>
<accession>A0A1F7GF79</accession>
<evidence type="ECO:0000313" key="3">
    <source>
        <dbReference type="Proteomes" id="UP000177208"/>
    </source>
</evidence>
<evidence type="ECO:0000313" key="2">
    <source>
        <dbReference type="EMBL" id="OGK17523.1"/>
    </source>
</evidence>
<comment type="caution">
    <text evidence="2">The sequence shown here is derived from an EMBL/GenBank/DDBJ whole genome shotgun (WGS) entry which is preliminary data.</text>
</comment>
<feature type="transmembrane region" description="Helical" evidence="1">
    <location>
        <begin position="115"/>
        <end position="135"/>
    </location>
</feature>
<feature type="transmembrane region" description="Helical" evidence="1">
    <location>
        <begin position="168"/>
        <end position="200"/>
    </location>
</feature>
<feature type="transmembrane region" description="Helical" evidence="1">
    <location>
        <begin position="141"/>
        <end position="161"/>
    </location>
</feature>
<name>A0A1F7GF79_9BACT</name>
<keyword evidence="1" id="KW-0472">Membrane</keyword>
<keyword evidence="1" id="KW-1133">Transmembrane helix</keyword>
<protein>
    <submittedName>
        <fullName evidence="2">Uncharacterized protein</fullName>
    </submittedName>
</protein>
<dbReference type="EMBL" id="MFZG01000005">
    <property type="protein sequence ID" value="OGK17523.1"/>
    <property type="molecule type" value="Genomic_DNA"/>
</dbReference>
<feature type="transmembrane region" description="Helical" evidence="1">
    <location>
        <begin position="212"/>
        <end position="230"/>
    </location>
</feature>
<keyword evidence="1" id="KW-0812">Transmembrane</keyword>
<organism evidence="2 3">
    <name type="scientific">Candidatus Roizmanbacteria bacterium RIFCSPHIGHO2_01_FULL_39_12c</name>
    <dbReference type="NCBI Taxonomy" id="1802031"/>
    <lineage>
        <taxon>Bacteria</taxon>
        <taxon>Candidatus Roizmaniibacteriota</taxon>
    </lineage>
</organism>
<feature type="transmembrane region" description="Helical" evidence="1">
    <location>
        <begin position="281"/>
        <end position="302"/>
    </location>
</feature>
<reference evidence="2 3" key="1">
    <citation type="journal article" date="2016" name="Nat. Commun.">
        <title>Thousands of microbial genomes shed light on interconnected biogeochemical processes in an aquifer system.</title>
        <authorList>
            <person name="Anantharaman K."/>
            <person name="Brown C.T."/>
            <person name="Hug L.A."/>
            <person name="Sharon I."/>
            <person name="Castelle C.J."/>
            <person name="Probst A.J."/>
            <person name="Thomas B.C."/>
            <person name="Singh A."/>
            <person name="Wilkins M.J."/>
            <person name="Karaoz U."/>
            <person name="Brodie E.L."/>
            <person name="Williams K.H."/>
            <person name="Hubbard S.S."/>
            <person name="Banfield J.F."/>
        </authorList>
    </citation>
    <scope>NUCLEOTIDE SEQUENCE [LARGE SCALE GENOMIC DNA]</scope>
</reference>
<feature type="transmembrane region" description="Helical" evidence="1">
    <location>
        <begin position="75"/>
        <end position="108"/>
    </location>
</feature>
<dbReference type="Proteomes" id="UP000177208">
    <property type="component" value="Unassembled WGS sequence"/>
</dbReference>
<evidence type="ECO:0000256" key="1">
    <source>
        <dbReference type="SAM" id="Phobius"/>
    </source>
</evidence>
<gene>
    <name evidence="2" type="ORF">A2774_00855</name>
</gene>
<feature type="transmembrane region" description="Helical" evidence="1">
    <location>
        <begin position="257"/>
        <end position="275"/>
    </location>
</feature>